<dbReference type="RefSeq" id="WP_154433533.1">
    <property type="nucleotide sequence ID" value="NZ_VUNC01000001.1"/>
</dbReference>
<dbReference type="Pfam" id="PF00466">
    <property type="entry name" value="Ribosomal_L10"/>
    <property type="match status" value="1"/>
</dbReference>
<keyword evidence="7" id="KW-1185">Reference proteome</keyword>
<keyword evidence="5" id="KW-0699">rRNA-binding</keyword>
<comment type="subunit">
    <text evidence="5">Part of the ribosomal stalk of the 50S ribosomal subunit. The N-terminus interacts with L11 and the large rRNA to form the base of the stalk. The C-terminus forms an elongated spine to which L12 dimers bind in a sequential fashion forming a multimeric L10(L12)X complex.</text>
</comment>
<evidence type="ECO:0000256" key="5">
    <source>
        <dbReference type="HAMAP-Rule" id="MF_00362"/>
    </source>
</evidence>
<accession>A0A6N7XKM2</accession>
<dbReference type="HAMAP" id="MF_00362">
    <property type="entry name" value="Ribosomal_uL10"/>
    <property type="match status" value="1"/>
</dbReference>
<evidence type="ECO:0000256" key="4">
    <source>
        <dbReference type="ARBA" id="ARBA00035202"/>
    </source>
</evidence>
<dbReference type="Gene3D" id="3.30.70.1730">
    <property type="match status" value="1"/>
</dbReference>
<evidence type="ECO:0000313" key="6">
    <source>
        <dbReference type="EMBL" id="MST71778.1"/>
    </source>
</evidence>
<organism evidence="6 7">
    <name type="scientific">Olsenella porci</name>
    <dbReference type="NCBI Taxonomy" id="2652279"/>
    <lineage>
        <taxon>Bacteria</taxon>
        <taxon>Bacillati</taxon>
        <taxon>Actinomycetota</taxon>
        <taxon>Coriobacteriia</taxon>
        <taxon>Coriobacteriales</taxon>
        <taxon>Atopobiaceae</taxon>
        <taxon>Olsenella</taxon>
    </lineage>
</organism>
<gene>
    <name evidence="5" type="primary">rplJ</name>
    <name evidence="6" type="ORF">FYJ68_01465</name>
</gene>
<dbReference type="InterPro" id="IPR047865">
    <property type="entry name" value="Ribosomal_uL10_bac_type"/>
</dbReference>
<dbReference type="SUPFAM" id="SSF160369">
    <property type="entry name" value="Ribosomal protein L10-like"/>
    <property type="match status" value="1"/>
</dbReference>
<evidence type="ECO:0000256" key="1">
    <source>
        <dbReference type="ARBA" id="ARBA00008889"/>
    </source>
</evidence>
<evidence type="ECO:0000256" key="3">
    <source>
        <dbReference type="ARBA" id="ARBA00023274"/>
    </source>
</evidence>
<evidence type="ECO:0000256" key="2">
    <source>
        <dbReference type="ARBA" id="ARBA00022980"/>
    </source>
</evidence>
<protein>
    <recommendedName>
        <fullName evidence="4 5">Large ribosomal subunit protein uL10</fullName>
    </recommendedName>
</protein>
<comment type="similarity">
    <text evidence="1 5">Belongs to the universal ribosomal protein uL10 family.</text>
</comment>
<dbReference type="NCBIfam" id="NF000955">
    <property type="entry name" value="PRK00099.1-1"/>
    <property type="match status" value="1"/>
</dbReference>
<keyword evidence="2 5" id="KW-0689">Ribosomal protein</keyword>
<dbReference type="InterPro" id="IPR022973">
    <property type="entry name" value="Ribosomal_uL10_bac"/>
</dbReference>
<reference evidence="6 7" key="1">
    <citation type="submission" date="2019-08" db="EMBL/GenBank/DDBJ databases">
        <title>In-depth cultivation of the pig gut microbiome towards novel bacterial diversity and tailored functional studies.</title>
        <authorList>
            <person name="Wylensek D."/>
            <person name="Hitch T.C.A."/>
            <person name="Clavel T."/>
        </authorList>
    </citation>
    <scope>NUCLEOTIDE SEQUENCE [LARGE SCALE GENOMIC DNA]</scope>
    <source>
        <strain evidence="6 7">CA-Schmier-601-WT-1</strain>
    </source>
</reference>
<proteinExistence type="inferred from homology"/>
<dbReference type="GO" id="GO:0006412">
    <property type="term" value="P:translation"/>
    <property type="evidence" value="ECO:0007669"/>
    <property type="project" value="UniProtKB-UniRule"/>
</dbReference>
<dbReference type="Gene3D" id="6.10.250.290">
    <property type="match status" value="1"/>
</dbReference>
<dbReference type="GO" id="GO:0005840">
    <property type="term" value="C:ribosome"/>
    <property type="evidence" value="ECO:0007669"/>
    <property type="project" value="UniProtKB-KW"/>
</dbReference>
<dbReference type="PANTHER" id="PTHR11560">
    <property type="entry name" value="39S RIBOSOMAL PROTEIN L10, MITOCHONDRIAL"/>
    <property type="match status" value="1"/>
</dbReference>
<name>A0A6N7XKM2_9ACTN</name>
<dbReference type="AlphaFoldDB" id="A0A6N7XKM2"/>
<evidence type="ECO:0000313" key="7">
    <source>
        <dbReference type="Proteomes" id="UP000469325"/>
    </source>
</evidence>
<comment type="caution">
    <text evidence="6">The sequence shown here is derived from an EMBL/GenBank/DDBJ whole genome shotgun (WGS) entry which is preliminary data.</text>
</comment>
<dbReference type="CDD" id="cd05797">
    <property type="entry name" value="Ribosomal_L10"/>
    <property type="match status" value="1"/>
</dbReference>
<dbReference type="InterPro" id="IPR043141">
    <property type="entry name" value="Ribosomal_uL10-like_sf"/>
</dbReference>
<keyword evidence="5" id="KW-0694">RNA-binding</keyword>
<sequence length="173" mass="18541">MPAQSKIDMLEKINETIGASKGVFFIDYRGLTVKETEALRRDLRDAGASMKVYKNNLVDIAVKNAGLPDVSDKLKGTIAYVFYENDPVEAAKVIKKHSEALKKIEWVGAIADGQALDAEGAKAYAELASREELMAQLVYVMASPLTGIAQVCAGPARGLATALQAVVDQKNAA</sequence>
<keyword evidence="3 5" id="KW-0687">Ribonucleoprotein</keyword>
<dbReference type="Proteomes" id="UP000469325">
    <property type="component" value="Unassembled WGS sequence"/>
</dbReference>
<dbReference type="EMBL" id="VUNC01000001">
    <property type="protein sequence ID" value="MST71778.1"/>
    <property type="molecule type" value="Genomic_DNA"/>
</dbReference>
<dbReference type="InterPro" id="IPR001790">
    <property type="entry name" value="Ribosomal_uL10"/>
</dbReference>
<dbReference type="GO" id="GO:1990904">
    <property type="term" value="C:ribonucleoprotein complex"/>
    <property type="evidence" value="ECO:0007669"/>
    <property type="project" value="UniProtKB-KW"/>
</dbReference>
<comment type="function">
    <text evidence="5">Forms part of the ribosomal stalk, playing a central role in the interaction of the ribosome with GTP-bound translation factors.</text>
</comment>
<dbReference type="GO" id="GO:0070180">
    <property type="term" value="F:large ribosomal subunit rRNA binding"/>
    <property type="evidence" value="ECO:0007669"/>
    <property type="project" value="UniProtKB-UniRule"/>
</dbReference>